<keyword evidence="3" id="KW-1185">Reference proteome</keyword>
<reference evidence="3" key="1">
    <citation type="submission" date="2016-07" db="EMBL/GenBank/DDBJ databases">
        <authorList>
            <person name="Florea S."/>
            <person name="Webb J.S."/>
            <person name="Jaromczyk J."/>
            <person name="Schardl C.L."/>
        </authorList>
    </citation>
    <scope>NUCLEOTIDE SEQUENCE [LARGE SCALE GENOMIC DNA]</scope>
    <source>
        <strain evidence="3">MIT 01-6242</strain>
    </source>
</reference>
<evidence type="ECO:0000256" key="1">
    <source>
        <dbReference type="SAM" id="Coils"/>
    </source>
</evidence>
<sequence>MTDQIQVAVKTKDGTRTFGFSIASCTTRTKEILYAKLKPKSGYVGIEDLLFLYVTQVEQESKLLEKNASLQSELRILREEHNGLEELDEQLEKKIQHLV</sequence>
<evidence type="ECO:0008006" key="4">
    <source>
        <dbReference type="Google" id="ProtNLM"/>
    </source>
</evidence>
<organism evidence="2 3">
    <name type="scientific">Helicobacter enhydrae</name>
    <dbReference type="NCBI Taxonomy" id="222136"/>
    <lineage>
        <taxon>Bacteria</taxon>
        <taxon>Pseudomonadati</taxon>
        <taxon>Campylobacterota</taxon>
        <taxon>Epsilonproteobacteria</taxon>
        <taxon>Campylobacterales</taxon>
        <taxon>Helicobacteraceae</taxon>
        <taxon>Helicobacter</taxon>
    </lineage>
</organism>
<dbReference type="AlphaFoldDB" id="A0A1B1U552"/>
<evidence type="ECO:0000313" key="3">
    <source>
        <dbReference type="Proteomes" id="UP000092884"/>
    </source>
</evidence>
<feature type="coiled-coil region" evidence="1">
    <location>
        <begin position="60"/>
        <end position="94"/>
    </location>
</feature>
<dbReference type="RefSeq" id="WP_066339458.1">
    <property type="nucleotide sequence ID" value="NZ_CP016503.1"/>
</dbReference>
<proteinExistence type="predicted"/>
<dbReference type="Proteomes" id="UP000092884">
    <property type="component" value="Chromosome"/>
</dbReference>
<protein>
    <recommendedName>
        <fullName evidence="4">Cell division protein ZapA</fullName>
    </recommendedName>
</protein>
<dbReference type="KEGG" id="het:BBW65_02900"/>
<dbReference type="STRING" id="222136.BBW65_02900"/>
<gene>
    <name evidence="2" type="ORF">BBW65_02900</name>
</gene>
<evidence type="ECO:0000313" key="2">
    <source>
        <dbReference type="EMBL" id="ANV97815.1"/>
    </source>
</evidence>
<name>A0A1B1U552_9HELI</name>
<dbReference type="EMBL" id="CP016503">
    <property type="protein sequence ID" value="ANV97815.1"/>
    <property type="molecule type" value="Genomic_DNA"/>
</dbReference>
<keyword evidence="1" id="KW-0175">Coiled coil</keyword>
<accession>A0A1B1U552</accession>